<keyword evidence="2" id="KW-1185">Reference proteome</keyword>
<evidence type="ECO:0000313" key="2">
    <source>
        <dbReference type="Proteomes" id="UP000694844"/>
    </source>
</evidence>
<organism evidence="2 3">
    <name type="scientific">Crassostrea virginica</name>
    <name type="common">Eastern oyster</name>
    <dbReference type="NCBI Taxonomy" id="6565"/>
    <lineage>
        <taxon>Eukaryota</taxon>
        <taxon>Metazoa</taxon>
        <taxon>Spiralia</taxon>
        <taxon>Lophotrochozoa</taxon>
        <taxon>Mollusca</taxon>
        <taxon>Bivalvia</taxon>
        <taxon>Autobranchia</taxon>
        <taxon>Pteriomorphia</taxon>
        <taxon>Ostreida</taxon>
        <taxon>Ostreoidea</taxon>
        <taxon>Ostreidae</taxon>
        <taxon>Crassostrea</taxon>
    </lineage>
</organism>
<dbReference type="RefSeq" id="XP_022294967.1">
    <property type="nucleotide sequence ID" value="XM_022439259.1"/>
</dbReference>
<reference evidence="3" key="2">
    <citation type="submission" date="2025-08" db="UniProtKB">
        <authorList>
            <consortium name="RefSeq"/>
        </authorList>
    </citation>
    <scope>IDENTIFICATION</scope>
    <source>
        <tissue evidence="3">Whole sample</tissue>
    </source>
</reference>
<gene>
    <name evidence="3" type="primary">LOC111105084</name>
</gene>
<proteinExistence type="predicted"/>
<evidence type="ECO:0000313" key="3">
    <source>
        <dbReference type="RefSeq" id="XP_022294967.1"/>
    </source>
</evidence>
<reference evidence="2" key="1">
    <citation type="submission" date="2024-06" db="UniProtKB">
        <authorList>
            <consortium name="RefSeq"/>
        </authorList>
    </citation>
    <scope>NUCLEOTIDE SEQUENCE [LARGE SCALE GENOMIC DNA]</scope>
</reference>
<dbReference type="AlphaFoldDB" id="A0A8B8AUG3"/>
<dbReference type="GO" id="GO:0007283">
    <property type="term" value="P:spermatogenesis"/>
    <property type="evidence" value="ECO:0007669"/>
    <property type="project" value="InterPro"/>
</dbReference>
<dbReference type="GeneID" id="111105084"/>
<evidence type="ECO:0000256" key="1">
    <source>
        <dbReference type="SAM" id="MobiDB-lite"/>
    </source>
</evidence>
<dbReference type="Proteomes" id="UP000694844">
    <property type="component" value="Chromosome 1"/>
</dbReference>
<dbReference type="PANTHER" id="PTHR28642:SF1">
    <property type="entry name" value="MEIOSIS 1 ARREST PROTEIN"/>
    <property type="match status" value="1"/>
</dbReference>
<dbReference type="PANTHER" id="PTHR28642">
    <property type="entry name" value="MEIOSIS 1 ARREST PROTEIN"/>
    <property type="match status" value="1"/>
</dbReference>
<accession>A0A8B8AUG3</accession>
<sequence>MNTSSYSRKLLGKQPGRILLVDIDSFHHDPESADNLSEAADNFFSVACNLGGPSRLSVFSIMTFSSYGTEILLPLSHVKGNYDRLQSAVQDLQSALKSRNSASETEAAVTRAIDEACQQFKRQMSLNSLQVRGALQQVEIILVTTRQTKRMSQQIEEALETSDLTSLKRVQLVKLESWSNDLMESHPSPSQSSDVSTASNTFTSGLLDIVRVDSDSQSLQNFFNAWLLDTDTDSEHLHLILPKDSFSDHGDIIIRCDIQERVLNPAQLPFYEQFTVHSDSASMKTFPTPSKAAGMCIPVHRILITDMIPVQNLCESVVFGVPMIVHATSCWKLEWEELEKNQQQFKAVCYILMEKEMALIGHIKTPDLEQDKNRRMGKLLQSVKTSEEKPSGWYVFLPAPNGTLLVKGIACRELLMPCTRSLGMDEISDEALESMRESFDKLEILDNFNPLQKPSGLYRCLKSKFGRHEDKQTKHKTNCTFDMNGPPSKQLCPGGTSKADITGRRNASGKGCTNRRMSPLNVKIGHLRSMVEFPTEL</sequence>
<dbReference type="InterPro" id="IPR033587">
    <property type="entry name" value="M1AP"/>
</dbReference>
<name>A0A8B8AUG3_CRAVI</name>
<dbReference type="GO" id="GO:0051308">
    <property type="term" value="P:male meiosis chromosome separation"/>
    <property type="evidence" value="ECO:0007669"/>
    <property type="project" value="TreeGrafter"/>
</dbReference>
<dbReference type="GO" id="GO:0007127">
    <property type="term" value="P:meiosis I"/>
    <property type="evidence" value="ECO:0007669"/>
    <property type="project" value="InterPro"/>
</dbReference>
<dbReference type="KEGG" id="cvn:111105084"/>
<feature type="region of interest" description="Disordered" evidence="1">
    <location>
        <begin position="491"/>
        <end position="514"/>
    </location>
</feature>
<dbReference type="OrthoDB" id="6433824at2759"/>
<protein>
    <submittedName>
        <fullName evidence="3">Meiosis 1 arrest protein-like</fullName>
    </submittedName>
</protein>